<reference evidence="1" key="1">
    <citation type="submission" date="2022-02" db="EMBL/GenBank/DDBJ databases">
        <authorList>
            <person name="Henning P.M."/>
            <person name="McCubbin A.G."/>
            <person name="Shore J.S."/>
        </authorList>
    </citation>
    <scope>NUCLEOTIDE SEQUENCE</scope>
    <source>
        <strain evidence="1">F60SS</strain>
        <tissue evidence="1">Leaves</tissue>
    </source>
</reference>
<dbReference type="AlphaFoldDB" id="A0A9Q0GID5"/>
<gene>
    <name evidence="1" type="ORF">Tsubulata_037599</name>
</gene>
<dbReference type="EMBL" id="JAKUCV010000359">
    <property type="protein sequence ID" value="KAJ4850346.1"/>
    <property type="molecule type" value="Genomic_DNA"/>
</dbReference>
<feature type="non-terminal residue" evidence="1">
    <location>
        <position position="1"/>
    </location>
</feature>
<accession>A0A9Q0GID5</accession>
<proteinExistence type="predicted"/>
<comment type="caution">
    <text evidence="1">The sequence shown here is derived from an EMBL/GenBank/DDBJ whole genome shotgun (WGS) entry which is preliminary data.</text>
</comment>
<dbReference type="Proteomes" id="UP001141552">
    <property type="component" value="Unassembled WGS sequence"/>
</dbReference>
<sequence>MLDEDLIIKLSEGPVIATLTGTIVKSYRGQPSLGSTSATRLYVNLPIPEVTDFRE</sequence>
<dbReference type="InterPro" id="IPR012340">
    <property type="entry name" value="NA-bd_OB-fold"/>
</dbReference>
<keyword evidence="2" id="KW-1185">Reference proteome</keyword>
<dbReference type="SUPFAM" id="SSF50249">
    <property type="entry name" value="Nucleic acid-binding proteins"/>
    <property type="match status" value="1"/>
</dbReference>
<evidence type="ECO:0000313" key="1">
    <source>
        <dbReference type="EMBL" id="KAJ4850346.1"/>
    </source>
</evidence>
<dbReference type="Gene3D" id="2.40.50.140">
    <property type="entry name" value="Nucleic acid-binding proteins"/>
    <property type="match status" value="1"/>
</dbReference>
<evidence type="ECO:0000313" key="2">
    <source>
        <dbReference type="Proteomes" id="UP001141552"/>
    </source>
</evidence>
<dbReference type="OrthoDB" id="1931061at2759"/>
<name>A0A9Q0GID5_9ROSI</name>
<organism evidence="1 2">
    <name type="scientific">Turnera subulata</name>
    <dbReference type="NCBI Taxonomy" id="218843"/>
    <lineage>
        <taxon>Eukaryota</taxon>
        <taxon>Viridiplantae</taxon>
        <taxon>Streptophyta</taxon>
        <taxon>Embryophyta</taxon>
        <taxon>Tracheophyta</taxon>
        <taxon>Spermatophyta</taxon>
        <taxon>Magnoliopsida</taxon>
        <taxon>eudicotyledons</taxon>
        <taxon>Gunneridae</taxon>
        <taxon>Pentapetalae</taxon>
        <taxon>rosids</taxon>
        <taxon>fabids</taxon>
        <taxon>Malpighiales</taxon>
        <taxon>Passifloraceae</taxon>
        <taxon>Turnera</taxon>
    </lineage>
</organism>
<reference evidence="1" key="2">
    <citation type="journal article" date="2023" name="Plants (Basel)">
        <title>Annotation of the Turnera subulata (Passifloraceae) Draft Genome Reveals the S-Locus Evolved after the Divergence of Turneroideae from Passifloroideae in a Stepwise Manner.</title>
        <authorList>
            <person name="Henning P.M."/>
            <person name="Roalson E.H."/>
            <person name="Mir W."/>
            <person name="McCubbin A.G."/>
            <person name="Shore J.S."/>
        </authorList>
    </citation>
    <scope>NUCLEOTIDE SEQUENCE</scope>
    <source>
        <strain evidence="1">F60SS</strain>
    </source>
</reference>
<protein>
    <submittedName>
        <fullName evidence="1">Uncharacterized protein</fullName>
    </submittedName>
</protein>